<dbReference type="AlphaFoldDB" id="A0A1X7NYJ2"/>
<dbReference type="SUPFAM" id="SSF47413">
    <property type="entry name" value="lambda repressor-like DNA-binding domains"/>
    <property type="match status" value="1"/>
</dbReference>
<feature type="domain" description="HTH cro/C1-type" evidence="1">
    <location>
        <begin position="12"/>
        <end position="66"/>
    </location>
</feature>
<reference evidence="2 3" key="1">
    <citation type="submission" date="2017-04" db="EMBL/GenBank/DDBJ databases">
        <authorList>
            <person name="Afonso C.L."/>
            <person name="Miller P.J."/>
            <person name="Scott M.A."/>
            <person name="Spackman E."/>
            <person name="Goraichik I."/>
            <person name="Dimitrov K.M."/>
            <person name="Suarez D.L."/>
            <person name="Swayne D.E."/>
        </authorList>
    </citation>
    <scope>NUCLEOTIDE SEQUENCE [LARGE SCALE GENOMIC DNA]</scope>
    <source>
        <strain evidence="2 3">B5P</strain>
    </source>
</reference>
<proteinExistence type="predicted"/>
<dbReference type="Pfam" id="PF17765">
    <property type="entry name" value="MLTR_LBD"/>
    <property type="match status" value="1"/>
</dbReference>
<sequence length="274" mass="29700">MDTPHTSVGHLLREWRARRRMSQLDLALDAEISQRHLSFLESGRAAPSRDMVIRLAERLDLPLRQRNRMLLAAGYAPTYPERLVDDEAFAPAMAAIGRVLTAHEPNPALAVDGCWNLVRANAAIAPFLEDIEEASLLEPPINVLKLSLHPGGLAPRIENLAEWRADVLERLKRLAAASGNPEVAELEAELRAYPGRSTGGPIRHDYSNIAVPLRIKAAGASLSFISTVTVFGTPLDVTVSEIAIESFFPADAQTAETLRALAAARASPETIAAA</sequence>
<dbReference type="PANTHER" id="PTHR35010:SF4">
    <property type="entry name" value="BLL5781 PROTEIN"/>
    <property type="match status" value="1"/>
</dbReference>
<dbReference type="PANTHER" id="PTHR35010">
    <property type="entry name" value="BLL4672 PROTEIN-RELATED"/>
    <property type="match status" value="1"/>
</dbReference>
<dbReference type="CDD" id="cd00093">
    <property type="entry name" value="HTH_XRE"/>
    <property type="match status" value="1"/>
</dbReference>
<dbReference type="GO" id="GO:0003677">
    <property type="term" value="F:DNA binding"/>
    <property type="evidence" value="ECO:0007669"/>
    <property type="project" value="UniProtKB-KW"/>
</dbReference>
<keyword evidence="2" id="KW-0238">DNA-binding</keyword>
<dbReference type="SMART" id="SM00530">
    <property type="entry name" value="HTH_XRE"/>
    <property type="match status" value="1"/>
</dbReference>
<organism evidence="2 3">
    <name type="scientific">Mesorhizobium australicum</name>
    <dbReference type="NCBI Taxonomy" id="536018"/>
    <lineage>
        <taxon>Bacteria</taxon>
        <taxon>Pseudomonadati</taxon>
        <taxon>Pseudomonadota</taxon>
        <taxon>Alphaproteobacteria</taxon>
        <taxon>Hyphomicrobiales</taxon>
        <taxon>Phyllobacteriaceae</taxon>
        <taxon>Mesorhizobium</taxon>
    </lineage>
</organism>
<protein>
    <submittedName>
        <fullName evidence="2">DNA-binding transcriptional regulator, XRE-family HTH domain</fullName>
    </submittedName>
</protein>
<evidence type="ECO:0000259" key="1">
    <source>
        <dbReference type="PROSITE" id="PS50943"/>
    </source>
</evidence>
<dbReference type="Pfam" id="PF01381">
    <property type="entry name" value="HTH_3"/>
    <property type="match status" value="1"/>
</dbReference>
<evidence type="ECO:0000313" key="3">
    <source>
        <dbReference type="Proteomes" id="UP000193083"/>
    </source>
</evidence>
<dbReference type="InterPro" id="IPR001387">
    <property type="entry name" value="Cro/C1-type_HTH"/>
</dbReference>
<accession>A0A1X7NYJ2</accession>
<dbReference type="Gene3D" id="3.30.450.180">
    <property type="match status" value="1"/>
</dbReference>
<dbReference type="EMBL" id="FXBL01000004">
    <property type="protein sequence ID" value="SMH43027.1"/>
    <property type="molecule type" value="Genomic_DNA"/>
</dbReference>
<gene>
    <name evidence="2" type="ORF">SAMN02982922_2826</name>
</gene>
<dbReference type="RefSeq" id="WP_085464728.1">
    <property type="nucleotide sequence ID" value="NZ_FXBL01000004.1"/>
</dbReference>
<dbReference type="InterPro" id="IPR010982">
    <property type="entry name" value="Lambda_DNA-bd_dom_sf"/>
</dbReference>
<dbReference type="InterPro" id="IPR041413">
    <property type="entry name" value="MLTR_LBD"/>
</dbReference>
<keyword evidence="3" id="KW-1185">Reference proteome</keyword>
<evidence type="ECO:0000313" key="2">
    <source>
        <dbReference type="EMBL" id="SMH43027.1"/>
    </source>
</evidence>
<dbReference type="OrthoDB" id="9785973at2"/>
<dbReference type="PROSITE" id="PS50943">
    <property type="entry name" value="HTH_CROC1"/>
    <property type="match status" value="1"/>
</dbReference>
<dbReference type="Proteomes" id="UP000193083">
    <property type="component" value="Unassembled WGS sequence"/>
</dbReference>
<name>A0A1X7NYJ2_9HYPH</name>
<dbReference type="Gene3D" id="1.10.260.40">
    <property type="entry name" value="lambda repressor-like DNA-binding domains"/>
    <property type="match status" value="1"/>
</dbReference>